<dbReference type="PANTHER" id="PTHR43649">
    <property type="entry name" value="ARABINOSE-BINDING PROTEIN-RELATED"/>
    <property type="match status" value="1"/>
</dbReference>
<evidence type="ECO:0000256" key="2">
    <source>
        <dbReference type="ARBA" id="ARBA00022729"/>
    </source>
</evidence>
<keyword evidence="5" id="KW-0449">Lipoprotein</keyword>
<proteinExistence type="predicted"/>
<dbReference type="RefSeq" id="WP_114380126.1">
    <property type="nucleotide sequence ID" value="NZ_QPJD01000006.1"/>
</dbReference>
<reference evidence="7 8" key="1">
    <citation type="submission" date="2018-07" db="EMBL/GenBank/DDBJ databases">
        <title>Genomic Encyclopedia of Type Strains, Phase III (KMG-III): the genomes of soil and plant-associated and newly described type strains.</title>
        <authorList>
            <person name="Whitman W."/>
        </authorList>
    </citation>
    <scope>NUCLEOTIDE SEQUENCE [LARGE SCALE GENOMIC DNA]</scope>
    <source>
        <strain evidence="7 8">CECT 7506</strain>
    </source>
</reference>
<keyword evidence="2 6" id="KW-0732">Signal</keyword>
<keyword evidence="8" id="KW-1185">Reference proteome</keyword>
<evidence type="ECO:0000256" key="4">
    <source>
        <dbReference type="ARBA" id="ARBA00023139"/>
    </source>
</evidence>
<keyword evidence="3" id="KW-0472">Membrane</keyword>
<evidence type="ECO:0000256" key="6">
    <source>
        <dbReference type="SAM" id="SignalP"/>
    </source>
</evidence>
<evidence type="ECO:0000313" key="7">
    <source>
        <dbReference type="EMBL" id="RCW48536.1"/>
    </source>
</evidence>
<gene>
    <name evidence="7" type="ORF">DFP97_106236</name>
</gene>
<keyword evidence="1" id="KW-1003">Cell membrane</keyword>
<dbReference type="Proteomes" id="UP000252415">
    <property type="component" value="Unassembled WGS sequence"/>
</dbReference>
<feature type="signal peptide" evidence="6">
    <location>
        <begin position="1"/>
        <end position="23"/>
    </location>
</feature>
<organism evidence="7 8">
    <name type="scientific">Paenibacillus prosopidis</name>
    <dbReference type="NCBI Taxonomy" id="630520"/>
    <lineage>
        <taxon>Bacteria</taxon>
        <taxon>Bacillati</taxon>
        <taxon>Bacillota</taxon>
        <taxon>Bacilli</taxon>
        <taxon>Bacillales</taxon>
        <taxon>Paenibacillaceae</taxon>
        <taxon>Paenibacillus</taxon>
    </lineage>
</organism>
<dbReference type="SUPFAM" id="SSF53850">
    <property type="entry name" value="Periplasmic binding protein-like II"/>
    <property type="match status" value="1"/>
</dbReference>
<feature type="chain" id="PRO_5039004188" evidence="6">
    <location>
        <begin position="24"/>
        <end position="453"/>
    </location>
</feature>
<evidence type="ECO:0000256" key="3">
    <source>
        <dbReference type="ARBA" id="ARBA00023136"/>
    </source>
</evidence>
<dbReference type="OrthoDB" id="9798191at2"/>
<dbReference type="PROSITE" id="PS51257">
    <property type="entry name" value="PROKAR_LIPOPROTEIN"/>
    <property type="match status" value="1"/>
</dbReference>
<dbReference type="EMBL" id="QPJD01000006">
    <property type="protein sequence ID" value="RCW48536.1"/>
    <property type="molecule type" value="Genomic_DNA"/>
</dbReference>
<dbReference type="PANTHER" id="PTHR43649:SF33">
    <property type="entry name" value="POLYGALACTURONAN_RHAMNOGALACTURONAN-BINDING PROTEIN YTCQ"/>
    <property type="match status" value="1"/>
</dbReference>
<sequence length="453" mass="50231">MKKGSKALFLLCLSILLTITACSGQNGNSTVDNTSNGTEDAASPKKEVVLNIPHYKSGQNVGAKFFLPQVERFNNKYAGQYKIVIEEIPQDDYAAKIKLLAQQNELPALIEGGDKDFLRDVIVKGEKFYDLKQWIDSKPEMKKLMVEESLVYNTTQSGKIVSLPIISFSPIGLYYNKEMFEKAGITKPISQMNFAEFDEALESLKKAGFTPLSLMSGENAWTSMLLASSFLANEPGGAELLKSTEFSYDYTDPMWINTFAEIKKWFEKYTTDNAIGAGYADAANNFLNERTAIIANGPWMVPDFSDTTKAAEGLDKKVGASIYPGGVALATVNEYTWWIPKGLKEEETQAALAFLEFMSMPEEKEAEMVLLGGTSPKLETSAEFDSKLDPILLELNNTIKSDLKQTVQSLGIIWPEQIAGTEFGKFLPLLAKGTLTPEQFAEEMTKKAQQFKK</sequence>
<dbReference type="AlphaFoldDB" id="A0A368W3J6"/>
<evidence type="ECO:0000256" key="1">
    <source>
        <dbReference type="ARBA" id="ARBA00022475"/>
    </source>
</evidence>
<dbReference type="Gene3D" id="3.40.190.10">
    <property type="entry name" value="Periplasmic binding protein-like II"/>
    <property type="match status" value="2"/>
</dbReference>
<comment type="caution">
    <text evidence="7">The sequence shown here is derived from an EMBL/GenBank/DDBJ whole genome shotgun (WGS) entry which is preliminary data.</text>
</comment>
<name>A0A368W3J6_9BACL</name>
<accession>A0A368W3J6</accession>
<dbReference type="InterPro" id="IPR050490">
    <property type="entry name" value="Bact_solute-bd_prot1"/>
</dbReference>
<evidence type="ECO:0000313" key="8">
    <source>
        <dbReference type="Proteomes" id="UP000252415"/>
    </source>
</evidence>
<dbReference type="Pfam" id="PF13416">
    <property type="entry name" value="SBP_bac_8"/>
    <property type="match status" value="1"/>
</dbReference>
<dbReference type="InterPro" id="IPR006059">
    <property type="entry name" value="SBP"/>
</dbReference>
<keyword evidence="4" id="KW-0564">Palmitate</keyword>
<evidence type="ECO:0000256" key="5">
    <source>
        <dbReference type="ARBA" id="ARBA00023288"/>
    </source>
</evidence>
<protein>
    <submittedName>
        <fullName evidence="7">Raffinose/stachyose/melibiose transport system substrate-binding protein</fullName>
    </submittedName>
</protein>